<feature type="coiled-coil region" evidence="2">
    <location>
        <begin position="284"/>
        <end position="318"/>
    </location>
</feature>
<protein>
    <submittedName>
        <fullName evidence="5">TRAP dicarboxylate transporter subunit DctP</fullName>
    </submittedName>
</protein>
<dbReference type="Gene3D" id="3.40.190.170">
    <property type="entry name" value="Bacterial extracellular solute-binding protein, family 7"/>
    <property type="match status" value="1"/>
</dbReference>
<reference evidence="5 6" key="1">
    <citation type="submission" date="2013-03" db="EMBL/GenBank/DDBJ databases">
        <title>Draft genome sequence of Gracibacillus halophilus YIM-C55.5, a moderately halophilic and thermophilic organism from the Xiaochaidamu salt lake.</title>
        <authorList>
            <person name="Sugumar T."/>
            <person name="Polireddy D.R."/>
            <person name="Antony A."/>
            <person name="Madhava Y.R."/>
            <person name="Sivakumar N."/>
        </authorList>
    </citation>
    <scope>NUCLEOTIDE SEQUENCE [LARGE SCALE GENOMIC DNA]</scope>
    <source>
        <strain evidence="5 6">YIM-C55.5</strain>
    </source>
</reference>
<dbReference type="eggNOG" id="COG1638">
    <property type="taxonomic scope" value="Bacteria"/>
</dbReference>
<feature type="signal peptide" evidence="4">
    <location>
        <begin position="1"/>
        <end position="19"/>
    </location>
</feature>
<evidence type="ECO:0000313" key="6">
    <source>
        <dbReference type="Proteomes" id="UP000012283"/>
    </source>
</evidence>
<evidence type="ECO:0000256" key="2">
    <source>
        <dbReference type="SAM" id="Coils"/>
    </source>
</evidence>
<proteinExistence type="predicted"/>
<keyword evidence="1 4" id="KW-0732">Signal</keyword>
<dbReference type="Proteomes" id="UP000012283">
    <property type="component" value="Unassembled WGS sequence"/>
</dbReference>
<dbReference type="PANTHER" id="PTHR33376">
    <property type="match status" value="1"/>
</dbReference>
<comment type="caution">
    <text evidence="5">The sequence shown here is derived from an EMBL/GenBank/DDBJ whole genome shotgun (WGS) entry which is preliminary data.</text>
</comment>
<dbReference type="PATRIC" id="fig|1308866.3.peg.2751"/>
<dbReference type="InterPro" id="IPR018389">
    <property type="entry name" value="DctP_fam"/>
</dbReference>
<sequence length="347" mass="38156">MKKLLLFLSLCLLTLGLVACGGGEGDSSNQNSSGNDGSNEGSSGSSNEVTEINVGTTQTEDSLFAKALNEFKSEVESNTDNVTINLHFNSELGGEREMVEGVNIGTLEGVWTSTGVISNFVPEMAVVDLPFIFKDKEHARSVMNGSVGDELASKLSEQNFKLLTWGENGFRNLTNSSHPIEKPEDLEGLKIRTMEVESHQEAFNEMGASATPMAWGEVFTSLQQGVIDGQENPLPILVSSKLYEVQDYVSLTQHVYSPTALMIGQQVWNELSEEDQQIVMDAAKAAQQKNYNVADKKAEEYKQTLKDNGMEINEVNKEPFMEAVKPVVEEYKSDFEDLYNQIVEAGK</sequence>
<dbReference type="EMBL" id="APML01000070">
    <property type="protein sequence ID" value="ENH95889.1"/>
    <property type="molecule type" value="Genomic_DNA"/>
</dbReference>
<dbReference type="Pfam" id="PF03480">
    <property type="entry name" value="DctP"/>
    <property type="match status" value="1"/>
</dbReference>
<dbReference type="InterPro" id="IPR004682">
    <property type="entry name" value="TRAP_DctP"/>
</dbReference>
<gene>
    <name evidence="5" type="ORF">J416_13626</name>
</gene>
<feature type="chain" id="PRO_5039177008" evidence="4">
    <location>
        <begin position="20"/>
        <end position="347"/>
    </location>
</feature>
<dbReference type="STRING" id="1308866.J416_13626"/>
<dbReference type="PROSITE" id="PS51257">
    <property type="entry name" value="PROKAR_LIPOPROTEIN"/>
    <property type="match status" value="1"/>
</dbReference>
<name>N4W9G0_9BACI</name>
<dbReference type="PIRSF" id="PIRSF006470">
    <property type="entry name" value="DctB"/>
    <property type="match status" value="1"/>
</dbReference>
<dbReference type="NCBIfam" id="TIGR00787">
    <property type="entry name" value="dctP"/>
    <property type="match status" value="1"/>
</dbReference>
<dbReference type="GO" id="GO:0055085">
    <property type="term" value="P:transmembrane transport"/>
    <property type="evidence" value="ECO:0007669"/>
    <property type="project" value="InterPro"/>
</dbReference>
<dbReference type="GO" id="GO:0030246">
    <property type="term" value="F:carbohydrate binding"/>
    <property type="evidence" value="ECO:0007669"/>
    <property type="project" value="TreeGrafter"/>
</dbReference>
<dbReference type="RefSeq" id="WP_003473366.1">
    <property type="nucleotide sequence ID" value="NZ_APML01000070.1"/>
</dbReference>
<evidence type="ECO:0000256" key="4">
    <source>
        <dbReference type="SAM" id="SignalP"/>
    </source>
</evidence>
<dbReference type="NCBIfam" id="NF037995">
    <property type="entry name" value="TRAP_S1"/>
    <property type="match status" value="1"/>
</dbReference>
<keyword evidence="2" id="KW-0175">Coiled coil</keyword>
<organism evidence="5 6">
    <name type="scientific">Gracilibacillus halophilus YIM-C55.5</name>
    <dbReference type="NCBI Taxonomy" id="1308866"/>
    <lineage>
        <taxon>Bacteria</taxon>
        <taxon>Bacillati</taxon>
        <taxon>Bacillota</taxon>
        <taxon>Bacilli</taxon>
        <taxon>Bacillales</taxon>
        <taxon>Bacillaceae</taxon>
        <taxon>Gracilibacillus</taxon>
    </lineage>
</organism>
<evidence type="ECO:0000256" key="3">
    <source>
        <dbReference type="SAM" id="MobiDB-lite"/>
    </source>
</evidence>
<dbReference type="InterPro" id="IPR038404">
    <property type="entry name" value="TRAP_DctP_sf"/>
</dbReference>
<evidence type="ECO:0000313" key="5">
    <source>
        <dbReference type="EMBL" id="ENH95889.1"/>
    </source>
</evidence>
<dbReference type="AlphaFoldDB" id="N4W9G0"/>
<dbReference type="PANTHER" id="PTHR33376:SF2">
    <property type="entry name" value="DICARBOXYLATE-BINDING PERIPLASMIC PROTEIN"/>
    <property type="match status" value="1"/>
</dbReference>
<feature type="compositionally biased region" description="Low complexity" evidence="3">
    <location>
        <begin position="26"/>
        <end position="48"/>
    </location>
</feature>
<evidence type="ECO:0000256" key="1">
    <source>
        <dbReference type="ARBA" id="ARBA00022729"/>
    </source>
</evidence>
<dbReference type="GO" id="GO:0030288">
    <property type="term" value="C:outer membrane-bounded periplasmic space"/>
    <property type="evidence" value="ECO:0007669"/>
    <property type="project" value="InterPro"/>
</dbReference>
<keyword evidence="6" id="KW-1185">Reference proteome</keyword>
<accession>N4W9G0</accession>
<feature type="region of interest" description="Disordered" evidence="3">
    <location>
        <begin position="24"/>
        <end position="49"/>
    </location>
</feature>